<comment type="caution">
    <text evidence="2">The sequence shown here is derived from an EMBL/GenBank/DDBJ whole genome shotgun (WGS) entry which is preliminary data.</text>
</comment>
<evidence type="ECO:0000256" key="1">
    <source>
        <dbReference type="SAM" id="MobiDB-lite"/>
    </source>
</evidence>
<evidence type="ECO:0000313" key="2">
    <source>
        <dbReference type="EMBL" id="OEL34828.1"/>
    </source>
</evidence>
<dbReference type="EMBL" id="LWDX02014125">
    <property type="protein sequence ID" value="OEL34828.1"/>
    <property type="molecule type" value="Genomic_DNA"/>
</dbReference>
<evidence type="ECO:0000313" key="3">
    <source>
        <dbReference type="Proteomes" id="UP000095767"/>
    </source>
</evidence>
<gene>
    <name evidence="2" type="ORF">BAE44_0004148</name>
</gene>
<dbReference type="AlphaFoldDB" id="A0A1E5WC82"/>
<reference evidence="2 3" key="1">
    <citation type="submission" date="2016-09" db="EMBL/GenBank/DDBJ databases">
        <title>The draft genome of Dichanthelium oligosanthes: A C3 panicoid grass species.</title>
        <authorList>
            <person name="Studer A.J."/>
            <person name="Schnable J.C."/>
            <person name="Brutnell T.P."/>
        </authorList>
    </citation>
    <scope>NUCLEOTIDE SEQUENCE [LARGE SCALE GENOMIC DNA]</scope>
    <source>
        <strain evidence="3">cv. Kellogg 1175</strain>
        <tissue evidence="2">Leaf</tissue>
    </source>
</reference>
<accession>A0A1E5WC82</accession>
<dbReference type="Proteomes" id="UP000095767">
    <property type="component" value="Unassembled WGS sequence"/>
</dbReference>
<feature type="compositionally biased region" description="Basic and acidic residues" evidence="1">
    <location>
        <begin position="1"/>
        <end position="11"/>
    </location>
</feature>
<protein>
    <submittedName>
        <fullName evidence="2">Uncharacterized protein</fullName>
    </submittedName>
</protein>
<organism evidence="2 3">
    <name type="scientific">Dichanthelium oligosanthes</name>
    <dbReference type="NCBI Taxonomy" id="888268"/>
    <lineage>
        <taxon>Eukaryota</taxon>
        <taxon>Viridiplantae</taxon>
        <taxon>Streptophyta</taxon>
        <taxon>Embryophyta</taxon>
        <taxon>Tracheophyta</taxon>
        <taxon>Spermatophyta</taxon>
        <taxon>Magnoliopsida</taxon>
        <taxon>Liliopsida</taxon>
        <taxon>Poales</taxon>
        <taxon>Poaceae</taxon>
        <taxon>PACMAD clade</taxon>
        <taxon>Panicoideae</taxon>
        <taxon>Panicodae</taxon>
        <taxon>Paniceae</taxon>
        <taxon>Dichantheliinae</taxon>
        <taxon>Dichanthelium</taxon>
    </lineage>
</organism>
<sequence>MERKEQSDLRRTRSAIWPSSHLHQRRDGS</sequence>
<name>A0A1E5WC82_9POAL</name>
<feature type="region of interest" description="Disordered" evidence="1">
    <location>
        <begin position="1"/>
        <end position="29"/>
    </location>
</feature>
<keyword evidence="3" id="KW-1185">Reference proteome</keyword>
<proteinExistence type="predicted"/>